<dbReference type="InterPro" id="IPR012677">
    <property type="entry name" value="Nucleotide-bd_a/b_plait_sf"/>
</dbReference>
<keyword evidence="1 2" id="KW-0694">RNA-binding</keyword>
<dbReference type="EMBL" id="AP029266">
    <property type="protein sequence ID" value="BFG02773.1"/>
    <property type="molecule type" value="Genomic_DNA"/>
</dbReference>
<dbReference type="Proteomes" id="UP001500889">
    <property type="component" value="Chromosome A"/>
</dbReference>
<dbReference type="InterPro" id="IPR000504">
    <property type="entry name" value="RRM_dom"/>
</dbReference>
<dbReference type="InterPro" id="IPR035979">
    <property type="entry name" value="RBD_domain_sf"/>
</dbReference>
<feature type="compositionally biased region" description="Polar residues" evidence="3">
    <location>
        <begin position="256"/>
        <end position="267"/>
    </location>
</feature>
<accession>A0AAU9G4A5</accession>
<name>A0AAU9G4A5_DROMD</name>
<feature type="region of interest" description="Disordered" evidence="3">
    <location>
        <begin position="216"/>
        <end position="267"/>
    </location>
</feature>
<dbReference type="Gene3D" id="3.30.70.330">
    <property type="match status" value="1"/>
</dbReference>
<feature type="domain" description="RRM" evidence="4">
    <location>
        <begin position="146"/>
        <end position="226"/>
    </location>
</feature>
<dbReference type="AlphaFoldDB" id="A0AAU9G4A5"/>
<dbReference type="PROSITE" id="PS50102">
    <property type="entry name" value="RRM"/>
    <property type="match status" value="1"/>
</dbReference>
<dbReference type="PANTHER" id="PTHR15481:SF0">
    <property type="entry name" value="LD23870P-RELATED"/>
    <property type="match status" value="1"/>
</dbReference>
<evidence type="ECO:0000256" key="1">
    <source>
        <dbReference type="ARBA" id="ARBA00022884"/>
    </source>
</evidence>
<evidence type="ECO:0000256" key="3">
    <source>
        <dbReference type="SAM" id="MobiDB-lite"/>
    </source>
</evidence>
<evidence type="ECO:0000313" key="6">
    <source>
        <dbReference type="Proteomes" id="UP001500889"/>
    </source>
</evidence>
<proteinExistence type="predicted"/>
<feature type="compositionally biased region" description="Low complexity" evidence="3">
    <location>
        <begin position="239"/>
        <end position="250"/>
    </location>
</feature>
<feature type="region of interest" description="Disordered" evidence="3">
    <location>
        <begin position="78"/>
        <end position="115"/>
    </location>
</feature>
<reference evidence="5 6" key="1">
    <citation type="submission" date="2024-02" db="EMBL/GenBank/DDBJ databases">
        <title>A chromosome-level genome assembly of Drosophila madeirensis, a fruit fly species endemic to Madeira island.</title>
        <authorList>
            <person name="Tomihara K."/>
            <person name="Llopart A."/>
            <person name="Yamamoto D."/>
        </authorList>
    </citation>
    <scope>NUCLEOTIDE SEQUENCE [LARGE SCALE GENOMIC DNA]</scope>
    <source>
        <strain evidence="5 6">RF1</strain>
    </source>
</reference>
<dbReference type="GO" id="GO:0005654">
    <property type="term" value="C:nucleoplasm"/>
    <property type="evidence" value="ECO:0007669"/>
    <property type="project" value="TreeGrafter"/>
</dbReference>
<dbReference type="GO" id="GO:0005737">
    <property type="term" value="C:cytoplasm"/>
    <property type="evidence" value="ECO:0007669"/>
    <property type="project" value="TreeGrafter"/>
</dbReference>
<organism evidence="5 6">
    <name type="scientific">Drosophila madeirensis</name>
    <name type="common">Fruit fly</name>
    <dbReference type="NCBI Taxonomy" id="30013"/>
    <lineage>
        <taxon>Eukaryota</taxon>
        <taxon>Metazoa</taxon>
        <taxon>Ecdysozoa</taxon>
        <taxon>Arthropoda</taxon>
        <taxon>Hexapoda</taxon>
        <taxon>Insecta</taxon>
        <taxon>Pterygota</taxon>
        <taxon>Neoptera</taxon>
        <taxon>Endopterygota</taxon>
        <taxon>Diptera</taxon>
        <taxon>Brachycera</taxon>
        <taxon>Muscomorpha</taxon>
        <taxon>Ephydroidea</taxon>
        <taxon>Drosophilidae</taxon>
        <taxon>Drosophila</taxon>
        <taxon>Sophophora</taxon>
    </lineage>
</organism>
<dbReference type="SMART" id="SM00360">
    <property type="entry name" value="RRM"/>
    <property type="match status" value="1"/>
</dbReference>
<dbReference type="GO" id="GO:0000398">
    <property type="term" value="P:mRNA splicing, via spliceosome"/>
    <property type="evidence" value="ECO:0007669"/>
    <property type="project" value="TreeGrafter"/>
</dbReference>
<dbReference type="SUPFAM" id="SSF54928">
    <property type="entry name" value="RNA-binding domain, RBD"/>
    <property type="match status" value="1"/>
</dbReference>
<evidence type="ECO:0000313" key="5">
    <source>
        <dbReference type="EMBL" id="BFG02773.1"/>
    </source>
</evidence>
<dbReference type="GO" id="GO:0003723">
    <property type="term" value="F:RNA binding"/>
    <property type="evidence" value="ECO:0007669"/>
    <property type="project" value="UniProtKB-UniRule"/>
</dbReference>
<gene>
    <name evidence="5" type="ORF">DMAD_02188</name>
</gene>
<keyword evidence="6" id="KW-1185">Reference proteome</keyword>
<evidence type="ECO:0000256" key="2">
    <source>
        <dbReference type="PROSITE-ProRule" id="PRU00176"/>
    </source>
</evidence>
<evidence type="ECO:0000259" key="4">
    <source>
        <dbReference type="PROSITE" id="PS50102"/>
    </source>
</evidence>
<dbReference type="PANTHER" id="PTHR15481">
    <property type="entry name" value="RIBONUCLEIC ACID BINDING PROTEIN S1"/>
    <property type="match status" value="1"/>
</dbReference>
<feature type="compositionally biased region" description="Basic and acidic residues" evidence="3">
    <location>
        <begin position="219"/>
        <end position="228"/>
    </location>
</feature>
<dbReference type="GO" id="GO:0061574">
    <property type="term" value="C:ASAP complex"/>
    <property type="evidence" value="ECO:0007669"/>
    <property type="project" value="TreeGrafter"/>
</dbReference>
<dbReference type="Pfam" id="PF00076">
    <property type="entry name" value="RRM_1"/>
    <property type="match status" value="1"/>
</dbReference>
<sequence length="267" mass="29523">MWKVNIKTEPTEEESTAVPVHYHFCQRKDCNTINLDRISAKLISVGTQTEGALRQTKRKEATETNYVACGLWPKPEKPPLVKKKAPEASVEPVGDGASQLPDKSMAPLPSSKRVESEVKWPSLDGKRAHTPCIHAANLQIVPKSSVKIHITGLTPIVTLEIIGRVFGWFGNIKSIEFPTNRHPSKPQGRGYAFVQYVCPMDCTLAIEKMNGRELGGGKLEVKPIEPNKNRPRSRSPLTGRQQSHRSSSQRAGRHSFSSSGNANQDTQ</sequence>
<protein>
    <recommendedName>
        <fullName evidence="4">RRM domain-containing protein</fullName>
    </recommendedName>
</protein>